<accession>A0A0C3QNV6</accession>
<dbReference type="PANTHER" id="PTHR11552">
    <property type="entry name" value="GLUCOSE-METHANOL-CHOLINE GMC OXIDOREDUCTASE"/>
    <property type="match status" value="1"/>
</dbReference>
<evidence type="ECO:0000256" key="1">
    <source>
        <dbReference type="ARBA" id="ARBA00001974"/>
    </source>
</evidence>
<evidence type="ECO:0000259" key="3">
    <source>
        <dbReference type="PROSITE" id="PS00624"/>
    </source>
</evidence>
<dbReference type="InterPro" id="IPR007867">
    <property type="entry name" value="GMC_OxRtase_C"/>
</dbReference>
<dbReference type="Proteomes" id="UP000054248">
    <property type="component" value="Unassembled WGS sequence"/>
</dbReference>
<evidence type="ECO:0000256" key="2">
    <source>
        <dbReference type="ARBA" id="ARBA00010790"/>
    </source>
</evidence>
<reference evidence="4 5" key="1">
    <citation type="submission" date="2014-04" db="EMBL/GenBank/DDBJ databases">
        <authorList>
            <consortium name="DOE Joint Genome Institute"/>
            <person name="Kuo A."/>
            <person name="Girlanda M."/>
            <person name="Perotto S."/>
            <person name="Kohler A."/>
            <person name="Nagy L.G."/>
            <person name="Floudas D."/>
            <person name="Copeland A."/>
            <person name="Barry K.W."/>
            <person name="Cichocki N."/>
            <person name="Veneault-Fourrey C."/>
            <person name="LaButti K."/>
            <person name="Lindquist E.A."/>
            <person name="Lipzen A."/>
            <person name="Lundell T."/>
            <person name="Morin E."/>
            <person name="Murat C."/>
            <person name="Sun H."/>
            <person name="Tunlid A."/>
            <person name="Henrissat B."/>
            <person name="Grigoriev I.V."/>
            <person name="Hibbett D.S."/>
            <person name="Martin F."/>
            <person name="Nordberg H.P."/>
            <person name="Cantor M.N."/>
            <person name="Hua S.X."/>
        </authorList>
    </citation>
    <scope>NUCLEOTIDE SEQUENCE [LARGE SCALE GENOMIC DNA]</scope>
    <source>
        <strain evidence="4 5">MUT 4182</strain>
    </source>
</reference>
<name>A0A0C3QNV6_9AGAM</name>
<dbReference type="InterPro" id="IPR012132">
    <property type="entry name" value="GMC_OxRdtase"/>
</dbReference>
<dbReference type="HOGENOM" id="CLU_002865_4_1_1"/>
<dbReference type="SUPFAM" id="SSF54373">
    <property type="entry name" value="FAD-linked reductases, C-terminal domain"/>
    <property type="match status" value="1"/>
</dbReference>
<dbReference type="Pfam" id="PF00732">
    <property type="entry name" value="GMC_oxred_N"/>
    <property type="match status" value="1"/>
</dbReference>
<keyword evidence="5" id="KW-1185">Reference proteome</keyword>
<dbReference type="PANTHER" id="PTHR11552:SF213">
    <property type="entry name" value="DEHYDROGENASE, PUTATIVE-RELATED"/>
    <property type="match status" value="1"/>
</dbReference>
<sequence>MEVHNQNPRLLKFAFESWATKVLTCKTRDNKIKAYGVEALQGESLNPVSSKFKGKGKGIDRVRRWYAKKEVILSAGPFETPKLLMHSGIGDRQHLKKYEIKPLVHSPGVGQNLQDRVEETTVFTLKQPHVVFQNCTFGYDPAKDPCLAEWYANGRKNLYAAGAALYAWSYKSSPSLPYRDVWNFWGPAAFFGYFQGWVKETLKYPNAFVNVILKAHTGSRGWVKLTGPDPQDKLEINKNEFVTPESLNDLEIVKDGMKITRDWVNKTELFNKHVDKTIWPKPEEVQTDEDYKDFIRKNQWGHHACCTAKMGKDDDETAVLDGQFRVRGVSGLRVVDLSIWPTIPGMFVATPMYMVSERAADVIIDDIQ</sequence>
<evidence type="ECO:0000313" key="5">
    <source>
        <dbReference type="Proteomes" id="UP000054248"/>
    </source>
</evidence>
<dbReference type="SUPFAM" id="SSF51905">
    <property type="entry name" value="FAD/NAD(P)-binding domain"/>
    <property type="match status" value="1"/>
</dbReference>
<gene>
    <name evidence="4" type="ORF">M407DRAFT_175392</name>
</gene>
<dbReference type="PROSITE" id="PS00624">
    <property type="entry name" value="GMC_OXRED_2"/>
    <property type="match status" value="1"/>
</dbReference>
<dbReference type="InterPro" id="IPR000172">
    <property type="entry name" value="GMC_OxRdtase_N"/>
</dbReference>
<dbReference type="Gene3D" id="3.30.560.10">
    <property type="entry name" value="Glucose Oxidase, domain 3"/>
    <property type="match status" value="1"/>
</dbReference>
<protein>
    <submittedName>
        <fullName evidence="4">GMC oxidoreductase</fullName>
    </submittedName>
</protein>
<dbReference type="Pfam" id="PF05199">
    <property type="entry name" value="GMC_oxred_C"/>
    <property type="match status" value="1"/>
</dbReference>
<comment type="cofactor">
    <cofactor evidence="1">
        <name>FAD</name>
        <dbReference type="ChEBI" id="CHEBI:57692"/>
    </cofactor>
</comment>
<dbReference type="InterPro" id="IPR036188">
    <property type="entry name" value="FAD/NAD-bd_sf"/>
</dbReference>
<dbReference type="AlphaFoldDB" id="A0A0C3QNV6"/>
<reference evidence="5" key="2">
    <citation type="submission" date="2015-01" db="EMBL/GenBank/DDBJ databases">
        <title>Evolutionary Origins and Diversification of the Mycorrhizal Mutualists.</title>
        <authorList>
            <consortium name="DOE Joint Genome Institute"/>
            <consortium name="Mycorrhizal Genomics Consortium"/>
            <person name="Kohler A."/>
            <person name="Kuo A."/>
            <person name="Nagy L.G."/>
            <person name="Floudas D."/>
            <person name="Copeland A."/>
            <person name="Barry K.W."/>
            <person name="Cichocki N."/>
            <person name="Veneault-Fourrey C."/>
            <person name="LaButti K."/>
            <person name="Lindquist E.A."/>
            <person name="Lipzen A."/>
            <person name="Lundell T."/>
            <person name="Morin E."/>
            <person name="Murat C."/>
            <person name="Riley R."/>
            <person name="Ohm R."/>
            <person name="Sun H."/>
            <person name="Tunlid A."/>
            <person name="Henrissat B."/>
            <person name="Grigoriev I.V."/>
            <person name="Hibbett D.S."/>
            <person name="Martin F."/>
        </authorList>
    </citation>
    <scope>NUCLEOTIDE SEQUENCE [LARGE SCALE GENOMIC DNA]</scope>
    <source>
        <strain evidence="5">MUT 4182</strain>
    </source>
</reference>
<organism evidence="4 5">
    <name type="scientific">Tulasnella calospora MUT 4182</name>
    <dbReference type="NCBI Taxonomy" id="1051891"/>
    <lineage>
        <taxon>Eukaryota</taxon>
        <taxon>Fungi</taxon>
        <taxon>Dikarya</taxon>
        <taxon>Basidiomycota</taxon>
        <taxon>Agaricomycotina</taxon>
        <taxon>Agaricomycetes</taxon>
        <taxon>Cantharellales</taxon>
        <taxon>Tulasnellaceae</taxon>
        <taxon>Tulasnella</taxon>
    </lineage>
</organism>
<dbReference type="OrthoDB" id="269227at2759"/>
<comment type="similarity">
    <text evidence="2">Belongs to the GMC oxidoreductase family.</text>
</comment>
<proteinExistence type="inferred from homology"/>
<dbReference type="STRING" id="1051891.A0A0C3QNV6"/>
<feature type="domain" description="Glucose-methanol-choline oxidoreductase N-terminal" evidence="3">
    <location>
        <begin position="76"/>
        <end position="90"/>
    </location>
</feature>
<dbReference type="GO" id="GO:0016614">
    <property type="term" value="F:oxidoreductase activity, acting on CH-OH group of donors"/>
    <property type="evidence" value="ECO:0007669"/>
    <property type="project" value="InterPro"/>
</dbReference>
<dbReference type="EMBL" id="KN822989">
    <property type="protein sequence ID" value="KIO28859.1"/>
    <property type="molecule type" value="Genomic_DNA"/>
</dbReference>
<dbReference type="Gene3D" id="3.50.50.60">
    <property type="entry name" value="FAD/NAD(P)-binding domain"/>
    <property type="match status" value="1"/>
</dbReference>
<evidence type="ECO:0000313" key="4">
    <source>
        <dbReference type="EMBL" id="KIO28859.1"/>
    </source>
</evidence>
<dbReference type="GO" id="GO:0050660">
    <property type="term" value="F:flavin adenine dinucleotide binding"/>
    <property type="evidence" value="ECO:0007669"/>
    <property type="project" value="InterPro"/>
</dbReference>